<comment type="caution">
    <text evidence="2">The sequence shown here is derived from an EMBL/GenBank/DDBJ whole genome shotgun (WGS) entry which is preliminary data.</text>
</comment>
<dbReference type="EMBL" id="BMAR01000081">
    <property type="protein sequence ID" value="GFR52993.1"/>
    <property type="molecule type" value="Genomic_DNA"/>
</dbReference>
<evidence type="ECO:0008006" key="4">
    <source>
        <dbReference type="Google" id="ProtNLM"/>
    </source>
</evidence>
<keyword evidence="1" id="KW-0812">Transmembrane</keyword>
<dbReference type="Proteomes" id="UP001054857">
    <property type="component" value="Unassembled WGS sequence"/>
</dbReference>
<accession>A0AAD3E3Y6</accession>
<evidence type="ECO:0000313" key="3">
    <source>
        <dbReference type="Proteomes" id="UP001054857"/>
    </source>
</evidence>
<keyword evidence="1" id="KW-1133">Transmembrane helix</keyword>
<evidence type="ECO:0000313" key="2">
    <source>
        <dbReference type="EMBL" id="GFR52993.1"/>
    </source>
</evidence>
<evidence type="ECO:0000256" key="1">
    <source>
        <dbReference type="SAM" id="Phobius"/>
    </source>
</evidence>
<sequence>MRRRNNVPLRILQAVGLAAVTTCLVALYLRQEKISAIDSASNRHNPHRKGVLAKSPAKSLVAAHQPSLPPLPEPWGSHHMYTRPGEYQACPSELIEGSWRSPRSMGNAALPFTLEAQREIYANQHPKDCSKAKYLLYHVQPNGIGAVFHVTGVALELALDLGRVFVEAPGSFLASSPECGGNNTLDSCYFLPFAGCKPSVEQVRAAQAVYTLEDAERHKDAAVLVANHNALMGVRGRPPKRFAARLAATPMHPEKLYYWWRAQSVAYMLRPKPETLAELARRRAKTLAGPAPAPGCISVHVRHGDKGVEAPTFEDKEYDKAAAKLMSLDPQRFTNQIFVSTEDPDTISYFANATGPDGKQRWRTGYTAGVPRKPDRSRPNLSYMAEIGYYNEMLNSLLNLDLALECTGFVGSIYSNWVRLIDELRSTLRCKADAVFTDVHDENPHQMGLNW</sequence>
<dbReference type="GO" id="GO:0006487">
    <property type="term" value="P:protein N-linked glycosylation"/>
    <property type="evidence" value="ECO:0007669"/>
    <property type="project" value="TreeGrafter"/>
</dbReference>
<dbReference type="AlphaFoldDB" id="A0AAD3E3Y6"/>
<dbReference type="PANTHER" id="PTHR13132:SF29">
    <property type="entry name" value="ALPHA-(1,6)-FUCOSYLTRANSFERASE"/>
    <property type="match status" value="1"/>
</dbReference>
<proteinExistence type="predicted"/>
<keyword evidence="3" id="KW-1185">Reference proteome</keyword>
<gene>
    <name evidence="2" type="ORF">Agub_g15683</name>
</gene>
<protein>
    <recommendedName>
        <fullName evidence="4">Fucosyltransferase</fullName>
    </recommendedName>
</protein>
<name>A0AAD3E3Y6_9CHLO</name>
<reference evidence="2 3" key="1">
    <citation type="journal article" date="2021" name="Sci. Rep.">
        <title>Genome sequencing of the multicellular alga Astrephomene provides insights into convergent evolution of germ-soma differentiation.</title>
        <authorList>
            <person name="Yamashita S."/>
            <person name="Yamamoto K."/>
            <person name="Matsuzaki R."/>
            <person name="Suzuki S."/>
            <person name="Yamaguchi H."/>
            <person name="Hirooka S."/>
            <person name="Minakuchi Y."/>
            <person name="Miyagishima S."/>
            <person name="Kawachi M."/>
            <person name="Toyoda A."/>
            <person name="Nozaki H."/>
        </authorList>
    </citation>
    <scope>NUCLEOTIDE SEQUENCE [LARGE SCALE GENOMIC DNA]</scope>
    <source>
        <strain evidence="2 3">NIES-4017</strain>
    </source>
</reference>
<dbReference type="GO" id="GO:0046921">
    <property type="term" value="F:alpha-(1-&gt;6)-fucosyltransferase activity"/>
    <property type="evidence" value="ECO:0007669"/>
    <property type="project" value="TreeGrafter"/>
</dbReference>
<dbReference type="Gene3D" id="3.40.50.11350">
    <property type="match status" value="1"/>
</dbReference>
<feature type="transmembrane region" description="Helical" evidence="1">
    <location>
        <begin position="7"/>
        <end position="29"/>
    </location>
</feature>
<dbReference type="PANTHER" id="PTHR13132">
    <property type="entry name" value="ALPHA- 1,6 -FUCOSYLTRANSFERASE"/>
    <property type="match status" value="1"/>
</dbReference>
<keyword evidence="1" id="KW-0472">Membrane</keyword>
<organism evidence="2 3">
    <name type="scientific">Astrephomene gubernaculifera</name>
    <dbReference type="NCBI Taxonomy" id="47775"/>
    <lineage>
        <taxon>Eukaryota</taxon>
        <taxon>Viridiplantae</taxon>
        <taxon>Chlorophyta</taxon>
        <taxon>core chlorophytes</taxon>
        <taxon>Chlorophyceae</taxon>
        <taxon>CS clade</taxon>
        <taxon>Chlamydomonadales</taxon>
        <taxon>Astrephomenaceae</taxon>
        <taxon>Astrephomene</taxon>
    </lineage>
</organism>